<feature type="compositionally biased region" description="Low complexity" evidence="2">
    <location>
        <begin position="485"/>
        <end position="495"/>
    </location>
</feature>
<dbReference type="InterPro" id="IPR056814">
    <property type="entry name" value="GIPC1-3_GH1"/>
</dbReference>
<dbReference type="Gene3D" id="2.30.42.10">
    <property type="match status" value="1"/>
</dbReference>
<evidence type="ECO:0000313" key="4">
    <source>
        <dbReference type="EMBL" id="KAH9494047.1"/>
    </source>
</evidence>
<dbReference type="Proteomes" id="UP000790347">
    <property type="component" value="Unassembled WGS sequence"/>
</dbReference>
<dbReference type="InterPro" id="IPR055349">
    <property type="entry name" value="GH2_GIPC"/>
</dbReference>
<feature type="region of interest" description="Disordered" evidence="2">
    <location>
        <begin position="89"/>
        <end position="142"/>
    </location>
</feature>
<reference evidence="4" key="2">
    <citation type="journal article" date="2022" name="Res Sq">
        <title>Comparative Genomics Reveals Insights into the Divergent Evolution of Astigmatic Mites and Household Pest Adaptations.</title>
        <authorList>
            <person name="Xiong Q."/>
            <person name="Wan A.T.-Y."/>
            <person name="Liu X.-Y."/>
            <person name="Fung C.S.-H."/>
            <person name="Xiao X."/>
            <person name="Malainual N."/>
            <person name="Hou J."/>
            <person name="Wang L."/>
            <person name="Wang M."/>
            <person name="Yang K."/>
            <person name="Cui Y."/>
            <person name="Leung E."/>
            <person name="Nong W."/>
            <person name="Shin S.-K."/>
            <person name="Au S."/>
            <person name="Jeong K.Y."/>
            <person name="Chew F.T."/>
            <person name="Hui J."/>
            <person name="Leung T.F."/>
            <person name="Tungtrongchitr A."/>
            <person name="Zhong N."/>
            <person name="Liu Z."/>
            <person name="Tsui S."/>
        </authorList>
    </citation>
    <scope>NUCLEOTIDE SEQUENCE</scope>
    <source>
        <strain evidence="4">Derf</strain>
        <tissue evidence="4">Whole organism</tissue>
    </source>
</reference>
<dbReference type="EMBL" id="ASGP02000008">
    <property type="protein sequence ID" value="KAH9494047.1"/>
    <property type="molecule type" value="Genomic_DNA"/>
</dbReference>
<feature type="compositionally biased region" description="Polar residues" evidence="2">
    <location>
        <begin position="121"/>
        <end position="132"/>
    </location>
</feature>
<evidence type="ECO:0000256" key="2">
    <source>
        <dbReference type="SAM" id="MobiDB-lite"/>
    </source>
</evidence>
<feature type="compositionally biased region" description="Low complexity" evidence="2">
    <location>
        <begin position="92"/>
        <end position="120"/>
    </location>
</feature>
<proteinExistence type="inferred from homology"/>
<dbReference type="AlphaFoldDB" id="A0A922HN04"/>
<comment type="similarity">
    <text evidence="1">Belongs to the GIPC family.</text>
</comment>
<organism evidence="4 5">
    <name type="scientific">Dermatophagoides farinae</name>
    <name type="common">American house dust mite</name>
    <dbReference type="NCBI Taxonomy" id="6954"/>
    <lineage>
        <taxon>Eukaryota</taxon>
        <taxon>Metazoa</taxon>
        <taxon>Ecdysozoa</taxon>
        <taxon>Arthropoda</taxon>
        <taxon>Chelicerata</taxon>
        <taxon>Arachnida</taxon>
        <taxon>Acari</taxon>
        <taxon>Acariformes</taxon>
        <taxon>Sarcoptiformes</taxon>
        <taxon>Astigmata</taxon>
        <taxon>Psoroptidia</taxon>
        <taxon>Analgoidea</taxon>
        <taxon>Pyroglyphidae</taxon>
        <taxon>Dermatophagoidinae</taxon>
        <taxon>Dermatophagoides</taxon>
    </lineage>
</organism>
<feature type="region of interest" description="Disordered" evidence="2">
    <location>
        <begin position="485"/>
        <end position="568"/>
    </location>
</feature>
<dbReference type="InterPro" id="IPR001478">
    <property type="entry name" value="PDZ"/>
</dbReference>
<evidence type="ECO:0000313" key="5">
    <source>
        <dbReference type="Proteomes" id="UP000790347"/>
    </source>
</evidence>
<feature type="compositionally biased region" description="Basic and acidic residues" evidence="2">
    <location>
        <begin position="509"/>
        <end position="521"/>
    </location>
</feature>
<dbReference type="InterPro" id="IPR017379">
    <property type="entry name" value="GIPC1/2/3"/>
</dbReference>
<dbReference type="SMART" id="SM00228">
    <property type="entry name" value="PDZ"/>
    <property type="match status" value="1"/>
</dbReference>
<dbReference type="Pfam" id="PF25083">
    <property type="entry name" value="GIPC1_GH1"/>
    <property type="match status" value="1"/>
</dbReference>
<feature type="domain" description="PDZ" evidence="3">
    <location>
        <begin position="267"/>
        <end position="334"/>
    </location>
</feature>
<dbReference type="PANTHER" id="PTHR12259:SF1">
    <property type="entry name" value="GH21964P"/>
    <property type="match status" value="1"/>
</dbReference>
<comment type="caution">
    <text evidence="4">The sequence shown here is derived from an EMBL/GenBank/DDBJ whole genome shotgun (WGS) entry which is preliminary data.</text>
</comment>
<name>A0A922HN04_DERFA</name>
<protein>
    <submittedName>
        <fullName evidence="4">PDZ domain-containing protein gipc3</fullName>
    </submittedName>
</protein>
<evidence type="ECO:0000259" key="3">
    <source>
        <dbReference type="PROSITE" id="PS50106"/>
    </source>
</evidence>
<evidence type="ECO:0000256" key="1">
    <source>
        <dbReference type="ARBA" id="ARBA00009011"/>
    </source>
</evidence>
<dbReference type="InterPro" id="IPR036034">
    <property type="entry name" value="PDZ_sf"/>
</dbReference>
<dbReference type="PROSITE" id="PS50106">
    <property type="entry name" value="PDZ"/>
    <property type="match status" value="1"/>
</dbReference>
<dbReference type="Pfam" id="PF25082">
    <property type="entry name" value="GIPC1_GH2"/>
    <property type="match status" value="2"/>
</dbReference>
<reference evidence="4" key="1">
    <citation type="submission" date="2013-05" db="EMBL/GenBank/DDBJ databases">
        <authorList>
            <person name="Yim A.K.Y."/>
            <person name="Chan T.F."/>
            <person name="Ji K.M."/>
            <person name="Liu X.Y."/>
            <person name="Zhou J.W."/>
            <person name="Li R.Q."/>
            <person name="Yang K.Y."/>
            <person name="Li J."/>
            <person name="Li M."/>
            <person name="Law P.T.W."/>
            <person name="Wu Y.L."/>
            <person name="Cai Z.L."/>
            <person name="Qin H."/>
            <person name="Bao Y."/>
            <person name="Leung R.K.K."/>
            <person name="Ng P.K.S."/>
            <person name="Zou J."/>
            <person name="Zhong X.J."/>
            <person name="Ran P.X."/>
            <person name="Zhong N.S."/>
            <person name="Liu Z.G."/>
            <person name="Tsui S.K.W."/>
        </authorList>
    </citation>
    <scope>NUCLEOTIDE SEQUENCE</scope>
    <source>
        <strain evidence="4">Derf</strain>
        <tissue evidence="4">Whole organism</tissue>
    </source>
</reference>
<accession>A0A922HN04</accession>
<dbReference type="SUPFAM" id="SSF50156">
    <property type="entry name" value="PDZ domain-like"/>
    <property type="match status" value="1"/>
</dbReference>
<gene>
    <name evidence="4" type="primary">GIPC3</name>
    <name evidence="4" type="ORF">DERF_014764</name>
</gene>
<feature type="compositionally biased region" description="Acidic residues" evidence="2">
    <location>
        <begin position="533"/>
        <end position="549"/>
    </location>
</feature>
<keyword evidence="5" id="KW-1185">Reference proteome</keyword>
<dbReference type="PANTHER" id="PTHR12259">
    <property type="entry name" value="RGS-GAIP INTERACTING PROTEIN GIPC"/>
    <property type="match status" value="1"/>
</dbReference>
<sequence>MAPSKKSPPPPSSLLTSTSISNNNNHNLVHFVTPKSLFQYFNGHNSAIYQVNPVQPKQRCDNNVSMKTSKSTKTTTTTLITSIIPCSATIQSDNDSPVSPNSSKQSSLSSNSRDFSSSTSEDTMISEINNDNDSVDAIRNSTEFNGNHHQNMVIITNNQNHHDDDNVDGDSSNSSFFCDNDSNITRTDIITQEICCLLAEGSPTCFISNFSSMIELYEKIAHCFDISAKEIMYCTLNTPKIDMDQVLCGQICPNDIVFVHRKGRRKDVEVRKSEQFLGLTIADNGYGCSYIKKIRTNSTASRVPFIQVGDQIESIMEQNMLGNRHYEVARFLKSIPLNEIFTITLIEPVAAIGNNVQLRIINDKSPTNNNNNNNQTNHEMIKSKYNHNNNAFKIRHHQYRNRNHNHHHRIINNENGQKCSKSCYDEIDDKDFGVENHDDNDDDDDERILSYKTGIYYINKQLEKFIGINDDELAEELWLMATTTTTTTNNNNDDTFTLKSKQQQQQQQKHTDEINSEKLENGESGQNSHHINDDDDNDVMVKNDDDDVGNDSKKQPKQQQQQRIRQLTKTPSEFIHCIQHSDLNVFKFTENFLFDIWTIVHDVLHTGKCDS</sequence>